<evidence type="ECO:0000256" key="1">
    <source>
        <dbReference type="SAM" id="MobiDB-lite"/>
    </source>
</evidence>
<evidence type="ECO:0000313" key="3">
    <source>
        <dbReference type="Proteomes" id="UP001172457"/>
    </source>
</evidence>
<feature type="compositionally biased region" description="Polar residues" evidence="1">
    <location>
        <begin position="7"/>
        <end position="27"/>
    </location>
</feature>
<gene>
    <name evidence="2" type="ORF">OSB04_028928</name>
</gene>
<evidence type="ECO:0008006" key="4">
    <source>
        <dbReference type="Google" id="ProtNLM"/>
    </source>
</evidence>
<dbReference type="InterPro" id="IPR053134">
    <property type="entry name" value="RNA-dir_DNA_polymerase"/>
</dbReference>
<sequence>MLEKQSMKGNRSSETGTRPRTNLNKSALNARGIPREHSDCFAWSHEDMVGIDPSIISHKLNVDPTFKPIKQKRRKFAPERNKMINDEVDNLLKTGKIREVKYPEWLANVVVVQKKNGKWRVCIDFTDLNKACPKDPFPLPHIDAMVDATAGHELLTFMDAYSGYN</sequence>
<feature type="region of interest" description="Disordered" evidence="1">
    <location>
        <begin position="1"/>
        <end position="29"/>
    </location>
</feature>
<comment type="caution">
    <text evidence="2">The sequence shown here is derived from an EMBL/GenBank/DDBJ whole genome shotgun (WGS) entry which is preliminary data.</text>
</comment>
<dbReference type="SUPFAM" id="SSF56672">
    <property type="entry name" value="DNA/RNA polymerases"/>
    <property type="match status" value="1"/>
</dbReference>
<accession>A0AA38VYA6</accession>
<name>A0AA38VYA6_9ASTR</name>
<evidence type="ECO:0000313" key="2">
    <source>
        <dbReference type="EMBL" id="KAJ9542422.1"/>
    </source>
</evidence>
<dbReference type="PANTHER" id="PTHR24559:SF431">
    <property type="entry name" value="RNA-DIRECTED DNA POLYMERASE HOMOLOG"/>
    <property type="match status" value="1"/>
</dbReference>
<protein>
    <recommendedName>
        <fullName evidence="4">Transposon Ty3-I Gag-Pol polyprotein</fullName>
    </recommendedName>
</protein>
<dbReference type="Gene3D" id="3.10.10.10">
    <property type="entry name" value="HIV Type 1 Reverse Transcriptase, subunit A, domain 1"/>
    <property type="match status" value="1"/>
</dbReference>
<reference evidence="2" key="1">
    <citation type="submission" date="2023-03" db="EMBL/GenBank/DDBJ databases">
        <title>Chromosome-scale reference genome and RAD-based genetic map of yellow starthistle (Centaurea solstitialis) reveal putative structural variation and QTLs associated with invader traits.</title>
        <authorList>
            <person name="Reatini B."/>
            <person name="Cang F.A."/>
            <person name="Jiang Q."/>
            <person name="Mckibben M.T.W."/>
            <person name="Barker M.S."/>
            <person name="Rieseberg L.H."/>
            <person name="Dlugosch K.M."/>
        </authorList>
    </citation>
    <scope>NUCLEOTIDE SEQUENCE</scope>
    <source>
        <strain evidence="2">CAN-66</strain>
        <tissue evidence="2">Leaf</tissue>
    </source>
</reference>
<dbReference type="EMBL" id="JARYMX010000007">
    <property type="protein sequence ID" value="KAJ9542422.1"/>
    <property type="molecule type" value="Genomic_DNA"/>
</dbReference>
<proteinExistence type="predicted"/>
<keyword evidence="3" id="KW-1185">Reference proteome</keyword>
<dbReference type="AlphaFoldDB" id="A0AA38VYA6"/>
<dbReference type="InterPro" id="IPR043502">
    <property type="entry name" value="DNA/RNA_pol_sf"/>
</dbReference>
<dbReference type="Proteomes" id="UP001172457">
    <property type="component" value="Chromosome 7"/>
</dbReference>
<dbReference type="PANTHER" id="PTHR24559">
    <property type="entry name" value="TRANSPOSON TY3-I GAG-POL POLYPROTEIN"/>
    <property type="match status" value="1"/>
</dbReference>
<organism evidence="2 3">
    <name type="scientific">Centaurea solstitialis</name>
    <name type="common">yellow star-thistle</name>
    <dbReference type="NCBI Taxonomy" id="347529"/>
    <lineage>
        <taxon>Eukaryota</taxon>
        <taxon>Viridiplantae</taxon>
        <taxon>Streptophyta</taxon>
        <taxon>Embryophyta</taxon>
        <taxon>Tracheophyta</taxon>
        <taxon>Spermatophyta</taxon>
        <taxon>Magnoliopsida</taxon>
        <taxon>eudicotyledons</taxon>
        <taxon>Gunneridae</taxon>
        <taxon>Pentapetalae</taxon>
        <taxon>asterids</taxon>
        <taxon>campanulids</taxon>
        <taxon>Asterales</taxon>
        <taxon>Asteraceae</taxon>
        <taxon>Carduoideae</taxon>
        <taxon>Cardueae</taxon>
        <taxon>Centaureinae</taxon>
        <taxon>Centaurea</taxon>
    </lineage>
</organism>